<dbReference type="InterPro" id="IPR011701">
    <property type="entry name" value="MFS"/>
</dbReference>
<organism evidence="8 9">
    <name type="scientific">Microbacterium pumilum</name>
    <dbReference type="NCBI Taxonomy" id="344165"/>
    <lineage>
        <taxon>Bacteria</taxon>
        <taxon>Bacillati</taxon>
        <taxon>Actinomycetota</taxon>
        <taxon>Actinomycetes</taxon>
        <taxon>Micrococcales</taxon>
        <taxon>Microbacteriaceae</taxon>
        <taxon>Microbacterium</taxon>
    </lineage>
</organism>
<accession>A0ABN2S2Q9</accession>
<gene>
    <name evidence="8" type="ORF">GCM10009777_10910</name>
</gene>
<evidence type="ECO:0000313" key="9">
    <source>
        <dbReference type="Proteomes" id="UP001500326"/>
    </source>
</evidence>
<evidence type="ECO:0000313" key="8">
    <source>
        <dbReference type="EMBL" id="GAA1979391.1"/>
    </source>
</evidence>
<dbReference type="Gene3D" id="1.20.1250.20">
    <property type="entry name" value="MFS general substrate transporter like domains"/>
    <property type="match status" value="2"/>
</dbReference>
<evidence type="ECO:0000256" key="2">
    <source>
        <dbReference type="ARBA" id="ARBA00022448"/>
    </source>
</evidence>
<dbReference type="PRINTS" id="PR01035">
    <property type="entry name" value="TCRTETA"/>
</dbReference>
<feature type="transmembrane region" description="Helical" evidence="6">
    <location>
        <begin position="155"/>
        <end position="175"/>
    </location>
</feature>
<feature type="transmembrane region" description="Helical" evidence="6">
    <location>
        <begin position="327"/>
        <end position="346"/>
    </location>
</feature>
<evidence type="ECO:0000256" key="5">
    <source>
        <dbReference type="ARBA" id="ARBA00023136"/>
    </source>
</evidence>
<feature type="transmembrane region" description="Helical" evidence="6">
    <location>
        <begin position="67"/>
        <end position="86"/>
    </location>
</feature>
<dbReference type="SUPFAM" id="SSF103473">
    <property type="entry name" value="MFS general substrate transporter"/>
    <property type="match status" value="1"/>
</dbReference>
<keyword evidence="9" id="KW-1185">Reference proteome</keyword>
<keyword evidence="2" id="KW-0813">Transport</keyword>
<feature type="transmembrane region" description="Helical" evidence="6">
    <location>
        <begin position="291"/>
        <end position="315"/>
    </location>
</feature>
<proteinExistence type="predicted"/>
<evidence type="ECO:0000256" key="4">
    <source>
        <dbReference type="ARBA" id="ARBA00022989"/>
    </source>
</evidence>
<dbReference type="Pfam" id="PF07690">
    <property type="entry name" value="MFS_1"/>
    <property type="match status" value="1"/>
</dbReference>
<dbReference type="InterPro" id="IPR036259">
    <property type="entry name" value="MFS_trans_sf"/>
</dbReference>
<keyword evidence="4 6" id="KW-1133">Transmembrane helix</keyword>
<dbReference type="EMBL" id="BAAAOH010000001">
    <property type="protein sequence ID" value="GAA1979391.1"/>
    <property type="molecule type" value="Genomic_DNA"/>
</dbReference>
<evidence type="ECO:0000256" key="1">
    <source>
        <dbReference type="ARBA" id="ARBA00004651"/>
    </source>
</evidence>
<evidence type="ECO:0000256" key="6">
    <source>
        <dbReference type="SAM" id="Phobius"/>
    </source>
</evidence>
<name>A0ABN2S2Q9_9MICO</name>
<feature type="transmembrane region" description="Helical" evidence="6">
    <location>
        <begin position="124"/>
        <end position="149"/>
    </location>
</feature>
<evidence type="ECO:0000256" key="3">
    <source>
        <dbReference type="ARBA" id="ARBA00022692"/>
    </source>
</evidence>
<dbReference type="PANTHER" id="PTHR42718">
    <property type="entry name" value="MAJOR FACILITATOR SUPERFAMILY MULTIDRUG TRANSPORTER MFSC"/>
    <property type="match status" value="1"/>
</dbReference>
<feature type="transmembrane region" description="Helical" evidence="6">
    <location>
        <begin position="395"/>
        <end position="415"/>
    </location>
</feature>
<feature type="transmembrane region" description="Helical" evidence="6">
    <location>
        <begin position="427"/>
        <end position="451"/>
    </location>
</feature>
<comment type="subcellular location">
    <subcellularLocation>
        <location evidence="1">Cell membrane</location>
        <topology evidence="1">Multi-pass membrane protein</topology>
    </subcellularLocation>
</comment>
<feature type="transmembrane region" description="Helical" evidence="6">
    <location>
        <begin position="352"/>
        <end position="374"/>
    </location>
</feature>
<feature type="transmembrane region" description="Helical" evidence="6">
    <location>
        <begin position="255"/>
        <end position="279"/>
    </location>
</feature>
<feature type="transmembrane region" description="Helical" evidence="6">
    <location>
        <begin position="37"/>
        <end position="55"/>
    </location>
</feature>
<reference evidence="8 9" key="1">
    <citation type="journal article" date="2019" name="Int. J. Syst. Evol. Microbiol.">
        <title>The Global Catalogue of Microorganisms (GCM) 10K type strain sequencing project: providing services to taxonomists for standard genome sequencing and annotation.</title>
        <authorList>
            <consortium name="The Broad Institute Genomics Platform"/>
            <consortium name="The Broad Institute Genome Sequencing Center for Infectious Disease"/>
            <person name="Wu L."/>
            <person name="Ma J."/>
        </authorList>
    </citation>
    <scope>NUCLEOTIDE SEQUENCE [LARGE SCALE GENOMIC DNA]</scope>
    <source>
        <strain evidence="8 9">JCM 14902</strain>
    </source>
</reference>
<protein>
    <submittedName>
        <fullName evidence="8">MFS transporter</fullName>
    </submittedName>
</protein>
<feature type="domain" description="Major facilitator superfamily (MFS) profile" evidence="7">
    <location>
        <begin position="1"/>
        <end position="456"/>
    </location>
</feature>
<evidence type="ECO:0000259" key="7">
    <source>
        <dbReference type="PROSITE" id="PS50850"/>
    </source>
</evidence>
<keyword evidence="5 6" id="KW-0472">Membrane</keyword>
<feature type="transmembrane region" description="Helical" evidence="6">
    <location>
        <begin position="187"/>
        <end position="210"/>
    </location>
</feature>
<dbReference type="RefSeq" id="WP_344059284.1">
    <property type="nucleotide sequence ID" value="NZ_BAAAOH010000001.1"/>
</dbReference>
<feature type="transmembrane region" description="Helical" evidence="6">
    <location>
        <begin position="216"/>
        <end position="234"/>
    </location>
</feature>
<dbReference type="InterPro" id="IPR020846">
    <property type="entry name" value="MFS_dom"/>
</dbReference>
<dbReference type="PANTHER" id="PTHR42718:SF9">
    <property type="entry name" value="MAJOR FACILITATOR SUPERFAMILY MULTIDRUG TRANSPORTER MFSC"/>
    <property type="match status" value="1"/>
</dbReference>
<keyword evidence="3 6" id="KW-0812">Transmembrane</keyword>
<comment type="caution">
    <text evidence="8">The sequence shown here is derived from an EMBL/GenBank/DDBJ whole genome shotgun (WGS) entry which is preliminary data.</text>
</comment>
<dbReference type="Proteomes" id="UP001500326">
    <property type="component" value="Unassembled WGS sequence"/>
</dbReference>
<sequence length="463" mass="47351">MVGFLVVMEFGSGMLQGWYPPLLGAIGTEFGVSPAELNWVVAAYLLASVVFVPTIGKLGDRYGHKRLLTITAATVALGSITVATAPTFGLLLVGRVLEAPLTATLALEFAIVRDRDEKSAGRSIGKLVSALTLGAAFGGLGSGLAFGVFNALRPTLWVPAVFLLLCVPIVWFLVPESNVRTEGRIDWIGAGLLSLGLVSVLTGIANAATWGWTNPVTWALVAVGAAVLVVWVLAERRISHPLVDIGVLVQRGIGLPLVIAFIFGAQLFGSQTASSVYMLSDPDVMGFGLGVTPAAVGTFVLAQAGAAFVSALNGFRLAGRIGSRSTVAVGGVLVAASYVMLILAPASLVGFYAAWAVRGLGNGLVISVLPAIIVKRAPADSVGIASALYTTSRTAAGAVAGAVFALVMSSFLMTVGTGAGATTTTSFTGYLAVWGICAGLGLVVAILALVIREPVEAVRLTAA</sequence>
<dbReference type="PROSITE" id="PS50850">
    <property type="entry name" value="MFS"/>
    <property type="match status" value="1"/>
</dbReference>
<dbReference type="InterPro" id="IPR001958">
    <property type="entry name" value="Tet-R_TetA/multi-R_MdtG-like"/>
</dbReference>